<dbReference type="RefSeq" id="WP_189051539.1">
    <property type="nucleotide sequence ID" value="NZ_BMJQ01000019.1"/>
</dbReference>
<evidence type="ECO:0000256" key="2">
    <source>
        <dbReference type="ARBA" id="ARBA00022741"/>
    </source>
</evidence>
<dbReference type="InterPro" id="IPR051120">
    <property type="entry name" value="ABC_AA/LPS_Transport"/>
</dbReference>
<dbReference type="Proteomes" id="UP000646365">
    <property type="component" value="Unassembled WGS sequence"/>
</dbReference>
<sequence>MSAPMLRLDGLVKRFGGLVAVSGLSLTVEEGTIHALIGPNGAGKSTVFNCISRLYRPSEGRIFLAGEDITELPAHAMAGRGVARSFQNLELFNELTVLENVMLGAHAAHDTSWLARLSPFSRPARERAEALIEQTGLADLRHARANSLDFGRQKMLEVARALAGSPRLLLLDEPAAGLRAREIARLDRMLTDLAAKGLTILLVEHVMQLVMAVSNHITVLSFGQKIAEGTPAEIRANPKVIEAYLGTREHAHG</sequence>
<dbReference type="PROSITE" id="PS50893">
    <property type="entry name" value="ABC_TRANSPORTER_2"/>
    <property type="match status" value="1"/>
</dbReference>
<feature type="domain" description="ABC transporter" evidence="4">
    <location>
        <begin position="6"/>
        <end position="247"/>
    </location>
</feature>
<dbReference type="SMART" id="SM00382">
    <property type="entry name" value="AAA"/>
    <property type="match status" value="1"/>
</dbReference>
<dbReference type="CDD" id="cd03219">
    <property type="entry name" value="ABC_Mj1267_LivG_branched"/>
    <property type="match status" value="1"/>
</dbReference>
<evidence type="ECO:0000313" key="6">
    <source>
        <dbReference type="Proteomes" id="UP000646365"/>
    </source>
</evidence>
<dbReference type="InterPro" id="IPR003439">
    <property type="entry name" value="ABC_transporter-like_ATP-bd"/>
</dbReference>
<keyword evidence="2" id="KW-0547">Nucleotide-binding</keyword>
<dbReference type="AlphaFoldDB" id="A0A8J2Z156"/>
<proteinExistence type="predicted"/>
<reference evidence="5" key="2">
    <citation type="submission" date="2020-09" db="EMBL/GenBank/DDBJ databases">
        <authorList>
            <person name="Sun Q."/>
            <person name="Zhou Y."/>
        </authorList>
    </citation>
    <scope>NUCLEOTIDE SEQUENCE</scope>
    <source>
        <strain evidence="5">CGMCC 1.15725</strain>
    </source>
</reference>
<keyword evidence="1" id="KW-0813">Transport</keyword>
<dbReference type="FunFam" id="3.40.50.300:FF:000421">
    <property type="entry name" value="Branched-chain amino acid ABC transporter ATP-binding protein"/>
    <property type="match status" value="1"/>
</dbReference>
<dbReference type="InterPro" id="IPR003593">
    <property type="entry name" value="AAA+_ATPase"/>
</dbReference>
<dbReference type="EMBL" id="BMJQ01000019">
    <property type="protein sequence ID" value="GGF42902.1"/>
    <property type="molecule type" value="Genomic_DNA"/>
</dbReference>
<dbReference type="PANTHER" id="PTHR45772:SF2">
    <property type="entry name" value="ABC TRANSPORTER ATP-BINDING PROTEIN"/>
    <property type="match status" value="1"/>
</dbReference>
<gene>
    <name evidence="5" type="ORF">GCM10011611_56620</name>
</gene>
<accession>A0A8J2Z156</accession>
<dbReference type="GO" id="GO:0005524">
    <property type="term" value="F:ATP binding"/>
    <property type="evidence" value="ECO:0007669"/>
    <property type="project" value="UniProtKB-KW"/>
</dbReference>
<dbReference type="GO" id="GO:0005886">
    <property type="term" value="C:plasma membrane"/>
    <property type="evidence" value="ECO:0007669"/>
    <property type="project" value="TreeGrafter"/>
</dbReference>
<evidence type="ECO:0000256" key="1">
    <source>
        <dbReference type="ARBA" id="ARBA00022448"/>
    </source>
</evidence>
<dbReference type="InterPro" id="IPR032823">
    <property type="entry name" value="BCA_ABC_TP_C"/>
</dbReference>
<dbReference type="SUPFAM" id="SSF52540">
    <property type="entry name" value="P-loop containing nucleoside triphosphate hydrolases"/>
    <property type="match status" value="1"/>
</dbReference>
<dbReference type="GO" id="GO:0016887">
    <property type="term" value="F:ATP hydrolysis activity"/>
    <property type="evidence" value="ECO:0007669"/>
    <property type="project" value="InterPro"/>
</dbReference>
<dbReference type="PANTHER" id="PTHR45772">
    <property type="entry name" value="CONSERVED COMPONENT OF ABC TRANSPORTER FOR NATURAL AMINO ACIDS-RELATED"/>
    <property type="match status" value="1"/>
</dbReference>
<organism evidence="5 6">
    <name type="scientific">Aliidongia dinghuensis</name>
    <dbReference type="NCBI Taxonomy" id="1867774"/>
    <lineage>
        <taxon>Bacteria</taxon>
        <taxon>Pseudomonadati</taxon>
        <taxon>Pseudomonadota</taxon>
        <taxon>Alphaproteobacteria</taxon>
        <taxon>Rhodospirillales</taxon>
        <taxon>Dongiaceae</taxon>
        <taxon>Aliidongia</taxon>
    </lineage>
</organism>
<protein>
    <submittedName>
        <fullName evidence="5">ABC transporter ATP-binding protein</fullName>
    </submittedName>
</protein>
<dbReference type="Pfam" id="PF00005">
    <property type="entry name" value="ABC_tran"/>
    <property type="match status" value="1"/>
</dbReference>
<comment type="caution">
    <text evidence="5">The sequence shown here is derived from an EMBL/GenBank/DDBJ whole genome shotgun (WGS) entry which is preliminary data.</text>
</comment>
<dbReference type="InterPro" id="IPR027417">
    <property type="entry name" value="P-loop_NTPase"/>
</dbReference>
<keyword evidence="3 5" id="KW-0067">ATP-binding</keyword>
<evidence type="ECO:0000313" key="5">
    <source>
        <dbReference type="EMBL" id="GGF42902.1"/>
    </source>
</evidence>
<keyword evidence="6" id="KW-1185">Reference proteome</keyword>
<dbReference type="Gene3D" id="3.40.50.300">
    <property type="entry name" value="P-loop containing nucleotide triphosphate hydrolases"/>
    <property type="match status" value="1"/>
</dbReference>
<reference evidence="5" key="1">
    <citation type="journal article" date="2014" name="Int. J. Syst. Evol. Microbiol.">
        <title>Complete genome sequence of Corynebacterium casei LMG S-19264T (=DSM 44701T), isolated from a smear-ripened cheese.</title>
        <authorList>
            <consortium name="US DOE Joint Genome Institute (JGI-PGF)"/>
            <person name="Walter F."/>
            <person name="Albersmeier A."/>
            <person name="Kalinowski J."/>
            <person name="Ruckert C."/>
        </authorList>
    </citation>
    <scope>NUCLEOTIDE SEQUENCE</scope>
    <source>
        <strain evidence="5">CGMCC 1.15725</strain>
    </source>
</reference>
<evidence type="ECO:0000256" key="3">
    <source>
        <dbReference type="ARBA" id="ARBA00022840"/>
    </source>
</evidence>
<dbReference type="Pfam" id="PF12399">
    <property type="entry name" value="BCA_ABC_TP_C"/>
    <property type="match status" value="1"/>
</dbReference>
<evidence type="ECO:0000259" key="4">
    <source>
        <dbReference type="PROSITE" id="PS50893"/>
    </source>
</evidence>
<name>A0A8J2Z156_9PROT</name>